<organism evidence="2 3">
    <name type="scientific">Variovorax dokdonensis</name>
    <dbReference type="NCBI Taxonomy" id="344883"/>
    <lineage>
        <taxon>Bacteria</taxon>
        <taxon>Pseudomonadati</taxon>
        <taxon>Pseudomonadota</taxon>
        <taxon>Betaproteobacteria</taxon>
        <taxon>Burkholderiales</taxon>
        <taxon>Comamonadaceae</taxon>
        <taxon>Variovorax</taxon>
    </lineage>
</organism>
<dbReference type="Proteomes" id="UP001174908">
    <property type="component" value="Unassembled WGS sequence"/>
</dbReference>
<dbReference type="InterPro" id="IPR015943">
    <property type="entry name" value="WD40/YVTN_repeat-like_dom_sf"/>
</dbReference>
<keyword evidence="1" id="KW-1133">Transmembrane helix</keyword>
<gene>
    <name evidence="2" type="ORF">QTH91_11525</name>
</gene>
<dbReference type="SUPFAM" id="SSF50969">
    <property type="entry name" value="YVTN repeat-like/Quinoprotein amine dehydrogenase"/>
    <property type="match status" value="1"/>
</dbReference>
<dbReference type="InterPro" id="IPR011044">
    <property type="entry name" value="Quino_amine_DH_bsu"/>
</dbReference>
<accession>A0ABT7NB06</accession>
<name>A0ABT7NB06_9BURK</name>
<feature type="transmembrane region" description="Helical" evidence="1">
    <location>
        <begin position="175"/>
        <end position="197"/>
    </location>
</feature>
<dbReference type="PANTHER" id="PTHR47197:SF3">
    <property type="entry name" value="DIHYDRO-HEME D1 DEHYDROGENASE"/>
    <property type="match status" value="1"/>
</dbReference>
<feature type="transmembrane region" description="Helical" evidence="1">
    <location>
        <begin position="77"/>
        <end position="95"/>
    </location>
</feature>
<keyword evidence="1" id="KW-0472">Membrane</keyword>
<dbReference type="EMBL" id="JASZYV010000002">
    <property type="protein sequence ID" value="MDM0045114.1"/>
    <property type="molecule type" value="Genomic_DNA"/>
</dbReference>
<protein>
    <submittedName>
        <fullName evidence="2">Uncharacterized protein</fullName>
    </submittedName>
</protein>
<dbReference type="InterPro" id="IPR051200">
    <property type="entry name" value="Host-pathogen_enzymatic-act"/>
</dbReference>
<proteinExistence type="predicted"/>
<keyword evidence="1" id="KW-0812">Transmembrane</keyword>
<feature type="transmembrane region" description="Helical" evidence="1">
    <location>
        <begin position="53"/>
        <end position="70"/>
    </location>
</feature>
<feature type="transmembrane region" description="Helical" evidence="1">
    <location>
        <begin position="131"/>
        <end position="149"/>
    </location>
</feature>
<sequence length="501" mass="55421">MFATLWALGRLPLALFLLFLARRPLLDLTEQYLGIERITHFAISLMSTPLVRAILWVGLVLALGAVCAWSGRKLNPWRAYFVRMAAGALLILALFHHSGTALWKAVLPLLCLAGNLLPVTPAQRVDRRWSAFMAIGVGVAETFFFRRYVDWFRGLRDHNLREVRPGTQAARWPDLVGIAFAAGLAVALLSASGLLGLERAIRMPSKVEILLQENINGLALDPSGRHLYVTGHGLAQLRRIDVLDPKHPFIESDASTGGAQGVNFDPAAGELYLFNVKTRSLQVFDAGTLALRREMPLPDLAPGDPWVATDPVTDTLMVASEADERTGSALLVVDRRTGKVLDRRDEDAGNVLMHPQGGRVYLSFFRNINRLMLYDFRKRDFVAEVVTDARVDRMAFDASRSEVLLASPLRSAVLRFDADTLKPRGQIPGMFGVRVMAIDDARGWMVSGSLTTGQIEVRSLKTGEHLRSIYLGPWLRSIVLDPQRALAYVSANGALYKVAYD</sequence>
<comment type="caution">
    <text evidence="2">The sequence shown here is derived from an EMBL/GenBank/DDBJ whole genome shotgun (WGS) entry which is preliminary data.</text>
</comment>
<feature type="transmembrane region" description="Helical" evidence="1">
    <location>
        <begin position="101"/>
        <end position="119"/>
    </location>
</feature>
<keyword evidence="3" id="KW-1185">Reference proteome</keyword>
<evidence type="ECO:0000313" key="3">
    <source>
        <dbReference type="Proteomes" id="UP001174908"/>
    </source>
</evidence>
<dbReference type="PANTHER" id="PTHR47197">
    <property type="entry name" value="PROTEIN NIRF"/>
    <property type="match status" value="1"/>
</dbReference>
<dbReference type="RefSeq" id="WP_286660214.1">
    <property type="nucleotide sequence ID" value="NZ_JASZYV010000002.1"/>
</dbReference>
<evidence type="ECO:0000313" key="2">
    <source>
        <dbReference type="EMBL" id="MDM0045114.1"/>
    </source>
</evidence>
<reference evidence="2" key="1">
    <citation type="submission" date="2023-06" db="EMBL/GenBank/DDBJ databases">
        <authorList>
            <person name="Jiang Y."/>
            <person name="Liu Q."/>
        </authorList>
    </citation>
    <scope>NUCLEOTIDE SEQUENCE</scope>
    <source>
        <strain evidence="2">CGMCC 1.12089</strain>
    </source>
</reference>
<dbReference type="Gene3D" id="2.130.10.10">
    <property type="entry name" value="YVTN repeat-like/Quinoprotein amine dehydrogenase"/>
    <property type="match status" value="2"/>
</dbReference>
<evidence type="ECO:0000256" key="1">
    <source>
        <dbReference type="SAM" id="Phobius"/>
    </source>
</evidence>